<evidence type="ECO:0000259" key="4">
    <source>
        <dbReference type="PROSITE" id="PS51635"/>
    </source>
</evidence>
<dbReference type="GO" id="GO:0016787">
    <property type="term" value="F:hydrolase activity"/>
    <property type="evidence" value="ECO:0007669"/>
    <property type="project" value="UniProtKB-UniRule"/>
</dbReference>
<protein>
    <recommendedName>
        <fullName evidence="4">PNPLA domain-containing protein</fullName>
    </recommendedName>
</protein>
<sequence length="357" mass="40459">MRLLSNLTKKTLSLLVICTLISYVASEEVEFGSKCRVLSMEGGGDKGSYEVGALKAFLEFLPKKEIQYDVVTGVSVGAINAISLALHKKGDEEKCINWMNELWLNMQSSDIYSNWPYGYIEGLLYQEGLLNNANGVEFLTKLLKENFPDKKVHRQIEWNAVDINTAEIKRFNENEEWDSIPEKIIASASMPFAFPHMHIGENTYVDGGSVWNVDYASGINRCISDGFKEKNIIVDIILCSGVQDAGEAGYNTIQNYIRMRDIQAYYTSMSDLDEVRRGYENVQFRYLVVPNKPLPSGYIPLGFKKESITEMIRLGYEDAKKVILGEEDSFSKVESFKNDIDATYDPEAVKKFNQSRI</sequence>
<dbReference type="InterPro" id="IPR016035">
    <property type="entry name" value="Acyl_Trfase/lysoPLipase"/>
</dbReference>
<keyword evidence="2" id="KW-0442">Lipid degradation</keyword>
<dbReference type="Pfam" id="PF01734">
    <property type="entry name" value="Patatin"/>
    <property type="match status" value="1"/>
</dbReference>
<dbReference type="Proteomes" id="UP001295684">
    <property type="component" value="Unassembled WGS sequence"/>
</dbReference>
<gene>
    <name evidence="5" type="ORF">ECRASSUSDP1_LOCUS15561</name>
</gene>
<dbReference type="Gene3D" id="3.40.1090.10">
    <property type="entry name" value="Cytosolic phospholipase A2 catalytic domain"/>
    <property type="match status" value="2"/>
</dbReference>
<keyword evidence="2" id="KW-0378">Hydrolase</keyword>
<feature type="domain" description="PNPLA" evidence="4">
    <location>
        <begin position="38"/>
        <end position="220"/>
    </location>
</feature>
<keyword evidence="3" id="KW-0732">Signal</keyword>
<keyword evidence="1 2" id="KW-0443">Lipid metabolism</keyword>
<dbReference type="InterPro" id="IPR002641">
    <property type="entry name" value="PNPLA_dom"/>
</dbReference>
<keyword evidence="6" id="KW-1185">Reference proteome</keyword>
<proteinExistence type="predicted"/>
<name>A0AAD2CXZ3_EUPCR</name>
<dbReference type="PROSITE" id="PS51635">
    <property type="entry name" value="PNPLA"/>
    <property type="match status" value="1"/>
</dbReference>
<feature type="short sequence motif" description="GXSXG" evidence="2">
    <location>
        <begin position="73"/>
        <end position="77"/>
    </location>
</feature>
<feature type="signal peptide" evidence="3">
    <location>
        <begin position="1"/>
        <end position="26"/>
    </location>
</feature>
<evidence type="ECO:0000256" key="2">
    <source>
        <dbReference type="PROSITE-ProRule" id="PRU01161"/>
    </source>
</evidence>
<accession>A0AAD2CXZ3</accession>
<reference evidence="5" key="1">
    <citation type="submission" date="2023-07" db="EMBL/GenBank/DDBJ databases">
        <authorList>
            <consortium name="AG Swart"/>
            <person name="Singh M."/>
            <person name="Singh A."/>
            <person name="Seah K."/>
            <person name="Emmerich C."/>
        </authorList>
    </citation>
    <scope>NUCLEOTIDE SEQUENCE</scope>
    <source>
        <strain evidence="5">DP1</strain>
    </source>
</reference>
<feature type="chain" id="PRO_5042125098" description="PNPLA domain-containing protein" evidence="3">
    <location>
        <begin position="27"/>
        <end position="357"/>
    </location>
</feature>
<feature type="short sequence motif" description="GXGXXG" evidence="2">
    <location>
        <begin position="42"/>
        <end position="47"/>
    </location>
</feature>
<feature type="active site" description="Proton acceptor" evidence="2">
    <location>
        <position position="206"/>
    </location>
</feature>
<comment type="caution">
    <text evidence="5">The sequence shown here is derived from an EMBL/GenBank/DDBJ whole genome shotgun (WGS) entry which is preliminary data.</text>
</comment>
<evidence type="ECO:0000256" key="1">
    <source>
        <dbReference type="ARBA" id="ARBA00023098"/>
    </source>
</evidence>
<dbReference type="AlphaFoldDB" id="A0AAD2CXZ3"/>
<dbReference type="SUPFAM" id="SSF52151">
    <property type="entry name" value="FabD/lysophospholipase-like"/>
    <property type="match status" value="1"/>
</dbReference>
<evidence type="ECO:0000256" key="3">
    <source>
        <dbReference type="SAM" id="SignalP"/>
    </source>
</evidence>
<evidence type="ECO:0000313" key="5">
    <source>
        <dbReference type="EMBL" id="CAI2374209.1"/>
    </source>
</evidence>
<evidence type="ECO:0000313" key="6">
    <source>
        <dbReference type="Proteomes" id="UP001295684"/>
    </source>
</evidence>
<dbReference type="EMBL" id="CAMPGE010015595">
    <property type="protein sequence ID" value="CAI2374209.1"/>
    <property type="molecule type" value="Genomic_DNA"/>
</dbReference>
<feature type="short sequence motif" description="DGA/G" evidence="2">
    <location>
        <begin position="206"/>
        <end position="208"/>
    </location>
</feature>
<dbReference type="GO" id="GO:0016042">
    <property type="term" value="P:lipid catabolic process"/>
    <property type="evidence" value="ECO:0007669"/>
    <property type="project" value="UniProtKB-UniRule"/>
</dbReference>
<feature type="active site" description="Nucleophile" evidence="2">
    <location>
        <position position="75"/>
    </location>
</feature>
<organism evidence="5 6">
    <name type="scientific">Euplotes crassus</name>
    <dbReference type="NCBI Taxonomy" id="5936"/>
    <lineage>
        <taxon>Eukaryota</taxon>
        <taxon>Sar</taxon>
        <taxon>Alveolata</taxon>
        <taxon>Ciliophora</taxon>
        <taxon>Intramacronucleata</taxon>
        <taxon>Spirotrichea</taxon>
        <taxon>Hypotrichia</taxon>
        <taxon>Euplotida</taxon>
        <taxon>Euplotidae</taxon>
        <taxon>Moneuplotes</taxon>
    </lineage>
</organism>